<evidence type="ECO:0000256" key="1">
    <source>
        <dbReference type="SAM" id="MobiDB-lite"/>
    </source>
</evidence>
<dbReference type="InterPro" id="IPR055813">
    <property type="entry name" value="DUF7389"/>
</dbReference>
<dbReference type="Proteomes" id="UP000304382">
    <property type="component" value="Unassembled WGS sequence"/>
</dbReference>
<dbReference type="GeneID" id="71877954"/>
<evidence type="ECO:0000313" key="4">
    <source>
        <dbReference type="Proteomes" id="UP000304382"/>
    </source>
</evidence>
<sequence length="92" mass="10409">MSEHTQPSRADDESTAASEQTTRTEYVERSDVGVSLTVKLTRGTGTRDQDKIVAKAKGKTLEDAREDMEILREYIHDLAEDARQIQPEEEDE</sequence>
<feature type="compositionally biased region" description="Polar residues" evidence="1">
    <location>
        <begin position="15"/>
        <end position="24"/>
    </location>
</feature>
<dbReference type="Pfam" id="PF24115">
    <property type="entry name" value="DUF7389"/>
    <property type="match status" value="1"/>
</dbReference>
<name>A0A4C2ESW0_9EURY</name>
<comment type="caution">
    <text evidence="3">The sequence shown here is derived from an EMBL/GenBank/DDBJ whole genome shotgun (WGS) entry which is preliminary data.</text>
</comment>
<feature type="region of interest" description="Disordered" evidence="1">
    <location>
        <begin position="1"/>
        <end position="27"/>
    </location>
</feature>
<evidence type="ECO:0000313" key="3">
    <source>
        <dbReference type="EMBL" id="GCF15683.1"/>
    </source>
</evidence>
<feature type="domain" description="DUF7389" evidence="2">
    <location>
        <begin position="23"/>
        <end position="89"/>
    </location>
</feature>
<dbReference type="RefSeq" id="WP_006183442.1">
    <property type="nucleotide sequence ID" value="NZ_BIXZ01000009.1"/>
</dbReference>
<reference evidence="3 4" key="1">
    <citation type="submission" date="2019-02" db="EMBL/GenBank/DDBJ databases">
        <title>Haloarcula mannanilyticum sp. nov., a mannan degrading haloarchaeon isolated from commercial salt.</title>
        <authorList>
            <person name="Enomoto S."/>
            <person name="Shimane Y."/>
            <person name="Kamekura M."/>
            <person name="Ito T."/>
            <person name="Moriya O."/>
            <person name="Ihara K."/>
            <person name="Takahashi-Ando N."/>
            <person name="Fukushima Y."/>
            <person name="Yoshida Y."/>
            <person name="Usama R."/>
            <person name="Takai K."/>
            <person name="Minegishi H."/>
        </authorList>
    </citation>
    <scope>NUCLEOTIDE SEQUENCE [LARGE SCALE GENOMIC DNA]</scope>
    <source>
        <strain evidence="3 4">MD130-1</strain>
    </source>
</reference>
<accession>A0A4C2ESW0</accession>
<gene>
    <name evidence="3" type="ORF">Harman_36180</name>
</gene>
<dbReference type="OrthoDB" id="220598at2157"/>
<proteinExistence type="predicted"/>
<keyword evidence="4" id="KW-1185">Reference proteome</keyword>
<organism evidence="3 4">
    <name type="scientific">Haloarcula mannanilytica</name>
    <dbReference type="NCBI Taxonomy" id="2509225"/>
    <lineage>
        <taxon>Archaea</taxon>
        <taxon>Methanobacteriati</taxon>
        <taxon>Methanobacteriota</taxon>
        <taxon>Stenosarchaea group</taxon>
        <taxon>Halobacteria</taxon>
        <taxon>Halobacteriales</taxon>
        <taxon>Haloarculaceae</taxon>
        <taxon>Haloarcula</taxon>
    </lineage>
</organism>
<dbReference type="AlphaFoldDB" id="A0A4C2ESW0"/>
<dbReference type="EMBL" id="BIXZ01000009">
    <property type="protein sequence ID" value="GCF15683.1"/>
    <property type="molecule type" value="Genomic_DNA"/>
</dbReference>
<protein>
    <recommendedName>
        <fullName evidence="2">DUF7389 domain-containing protein</fullName>
    </recommendedName>
</protein>
<evidence type="ECO:0000259" key="2">
    <source>
        <dbReference type="Pfam" id="PF24115"/>
    </source>
</evidence>